<evidence type="ECO:0000256" key="1">
    <source>
        <dbReference type="SAM" id="MobiDB-lite"/>
    </source>
</evidence>
<feature type="compositionally biased region" description="Basic and acidic residues" evidence="1">
    <location>
        <begin position="525"/>
        <end position="537"/>
    </location>
</feature>
<dbReference type="EMBL" id="KZ857468">
    <property type="protein sequence ID" value="RDX43266.1"/>
    <property type="molecule type" value="Genomic_DNA"/>
</dbReference>
<evidence type="ECO:0000313" key="3">
    <source>
        <dbReference type="Proteomes" id="UP000256964"/>
    </source>
</evidence>
<feature type="compositionally biased region" description="Basic and acidic residues" evidence="1">
    <location>
        <begin position="486"/>
        <end position="505"/>
    </location>
</feature>
<proteinExistence type="predicted"/>
<evidence type="ECO:0000313" key="2">
    <source>
        <dbReference type="EMBL" id="RDX43266.1"/>
    </source>
</evidence>
<feature type="region of interest" description="Disordered" evidence="1">
    <location>
        <begin position="1"/>
        <end position="537"/>
    </location>
</feature>
<accession>A0A371CSL9</accession>
<feature type="compositionally biased region" description="Basic and acidic residues" evidence="1">
    <location>
        <begin position="163"/>
        <end position="189"/>
    </location>
</feature>
<name>A0A371CSL9_9APHY</name>
<reference evidence="2 3" key="1">
    <citation type="journal article" date="2018" name="Biotechnol. Biofuels">
        <title>Integrative visual omics of the white-rot fungus Polyporus brumalis exposes the biotechnological potential of its oxidative enzymes for delignifying raw plant biomass.</title>
        <authorList>
            <person name="Miyauchi S."/>
            <person name="Rancon A."/>
            <person name="Drula E."/>
            <person name="Hage H."/>
            <person name="Chaduli D."/>
            <person name="Favel A."/>
            <person name="Grisel S."/>
            <person name="Henrissat B."/>
            <person name="Herpoel-Gimbert I."/>
            <person name="Ruiz-Duenas F.J."/>
            <person name="Chevret D."/>
            <person name="Hainaut M."/>
            <person name="Lin J."/>
            <person name="Wang M."/>
            <person name="Pangilinan J."/>
            <person name="Lipzen A."/>
            <person name="Lesage-Meessen L."/>
            <person name="Navarro D."/>
            <person name="Riley R."/>
            <person name="Grigoriev I.V."/>
            <person name="Zhou S."/>
            <person name="Raouche S."/>
            <person name="Rosso M.N."/>
        </authorList>
    </citation>
    <scope>NUCLEOTIDE SEQUENCE [LARGE SCALE GENOMIC DNA]</scope>
    <source>
        <strain evidence="2 3">BRFM 1820</strain>
    </source>
</reference>
<feature type="compositionally biased region" description="Basic and acidic residues" evidence="1">
    <location>
        <begin position="94"/>
        <end position="109"/>
    </location>
</feature>
<protein>
    <submittedName>
        <fullName evidence="2">Uncharacterized protein</fullName>
    </submittedName>
</protein>
<dbReference type="Proteomes" id="UP000256964">
    <property type="component" value="Unassembled WGS sequence"/>
</dbReference>
<dbReference type="OrthoDB" id="2803824at2759"/>
<feature type="compositionally biased region" description="Polar residues" evidence="1">
    <location>
        <begin position="1"/>
        <end position="10"/>
    </location>
</feature>
<organism evidence="2 3">
    <name type="scientific">Lentinus brumalis</name>
    <dbReference type="NCBI Taxonomy" id="2498619"/>
    <lineage>
        <taxon>Eukaryota</taxon>
        <taxon>Fungi</taxon>
        <taxon>Dikarya</taxon>
        <taxon>Basidiomycota</taxon>
        <taxon>Agaricomycotina</taxon>
        <taxon>Agaricomycetes</taxon>
        <taxon>Polyporales</taxon>
        <taxon>Polyporaceae</taxon>
        <taxon>Lentinus</taxon>
    </lineage>
</organism>
<feature type="compositionally biased region" description="Low complexity" evidence="1">
    <location>
        <begin position="76"/>
        <end position="86"/>
    </location>
</feature>
<feature type="compositionally biased region" description="Basic and acidic residues" evidence="1">
    <location>
        <begin position="307"/>
        <end position="322"/>
    </location>
</feature>
<feature type="non-terminal residue" evidence="2">
    <location>
        <position position="825"/>
    </location>
</feature>
<feature type="compositionally biased region" description="Polar residues" evidence="1">
    <location>
        <begin position="290"/>
        <end position="306"/>
    </location>
</feature>
<feature type="compositionally biased region" description="Polar residues" evidence="1">
    <location>
        <begin position="57"/>
        <end position="69"/>
    </location>
</feature>
<keyword evidence="3" id="KW-1185">Reference proteome</keyword>
<dbReference type="AlphaFoldDB" id="A0A371CSL9"/>
<sequence length="825" mass="91939">MAVSNRTTNALPLGIWGPGADGMGRVMVPSTPPIQTNAHDEEIPVATYERTEEGTKQKGNQETTQSQAQADDEESLPSSSPLSFSSVETATPIAEDKQTEEVSPGKRSESASLWDALSPFPRRIPGPGETLFDGYESAPLEDGEVEDEDVAVRTPPSNQEAKGWSDENRRRTRDSYDFTGERSGPHFELDSVPTGRKRTWVGSPASEEASRTARRPRREAGTPSDGELRLPPIHEMLGNPWRTGDGVSSRVGSFRPVVSSTPKRKYATNFVPDSAANVSGIPPTPFSAVSLVSNHSSARSTSQPTNGEREAMGRTPRSRDERDGDDDAPADAADMDVDLDDSELLQPRGRTHRRNEENHRLRGRAWSQGKGPRSLYDIIGGTGVDDDESHHGEREQRWKGGYAPRLWSQGEVGSDGTARRRAADDWEEEQYETRAGSRTKEKTPFSAIPHTRAWQFRTDRTRITLGANPGRQTRSQDEDDDAWEADEPRMADASARENAGRTGEPDDREDEWQGYSGATPTALTHRQDEEDRPVVVKDPKSSKWRVHFGDPEFALTGLDGQWISTIWNDDSPVVVFWVYNYKYTNNGIINRHIETSVHAIAKSLTGEEDFCVVPPDPDTGRRLQPRELPFLWAIRGLTEEGARCLTTAHLITTTNVTIITVPRSLSNPRWVCALGGFLRPNVNVIRAAVTSVLEKDEMIAMLTELTKNNRRMRHIPPKDRAAFVIDSLEIKMTEAEDGEPVANVYLFPPTEDMKLWRAWAARMRSEKFNIFMNGTGRARRIYWCSGCRGVDHETDECRLPEMDGWKGPNPGAGDKLHTTLPILEL</sequence>
<gene>
    <name evidence="2" type="ORF">OH76DRAFT_1488041</name>
</gene>
<feature type="compositionally biased region" description="Acidic residues" evidence="1">
    <location>
        <begin position="323"/>
        <end position="343"/>
    </location>
</feature>
<feature type="compositionally biased region" description="Basic and acidic residues" evidence="1">
    <location>
        <begin position="388"/>
        <end position="398"/>
    </location>
</feature>
<feature type="compositionally biased region" description="Acidic residues" evidence="1">
    <location>
        <begin position="139"/>
        <end position="149"/>
    </location>
</feature>